<dbReference type="Proteomes" id="UP001188597">
    <property type="component" value="Unassembled WGS sequence"/>
</dbReference>
<evidence type="ECO:0000313" key="4">
    <source>
        <dbReference type="Proteomes" id="UP001188597"/>
    </source>
</evidence>
<gene>
    <name evidence="3" type="ORF">RJ639_008949</name>
</gene>
<comment type="caution">
    <text evidence="3">The sequence shown here is derived from an EMBL/GenBank/DDBJ whole genome shotgun (WGS) entry which is preliminary data.</text>
</comment>
<dbReference type="Pfam" id="PF11443">
    <property type="entry name" value="DUF2828"/>
    <property type="match status" value="1"/>
</dbReference>
<dbReference type="InterPro" id="IPR058580">
    <property type="entry name" value="DUF2828"/>
</dbReference>
<sequence>SHPQAHKDESCRNSQLYWQFKGICKSNLYSFIKMRCMSDLRMESLDNDPAIPLRGPPTLYLPVQALRTDHGKERKKSNGTESIDVAVSQEQAPNVSGDPFVDAMVNNYNCNYNAYHAPMPYPFMGYTENHSPTFHSSGKPCLDFFFHVVPDTPPNDVVRRLSLAWDEDPLTALKLVCNLRGVRGTGKGDREGFYAAAVWIHKNHPKTLAHNVKALAEFGYFKDLQEILVRILYGADLREIQMRKRDERRGGQGEKLPFSSIKIMLQQQWYDAAKKGIETYNDNPDYRFLHIQVSRVYAGAMKKDMENIKSGIRDISFAAKWCPSLDSNYDRSTLLCESIGRILFPRDFPEFEGMEMLTTLIQSGEYLVPLRKAIDMPEIYMSAKLWNELPYSRVPSVAMKIYKKKFFQNDPTRFSEYLDSVKKGDAKIAAGALLPHEIIESIEYGGEDEVANLQWQRIVHDLSAIGKMKNCLAICDVSGSMRGTPLEVAVALGLLVSDLSEEPWKGKLITFSQDPQLQIIEGDCLSSKVSSVKRMDWHTNTDFQKVFDKILEVARRGNLTEEQMVKRLFVFSDMEFDQASLYPWETDYQAICRKFMPEIVFWNLRDSKATPVPSHQKGVTLLSGFSKNLLKLFLKTGGIVSPEDTMILAISGEEYEKLVIVD</sequence>
<dbReference type="Pfam" id="PF25043">
    <property type="entry name" value="DUF7788"/>
    <property type="match status" value="1"/>
</dbReference>
<dbReference type="InterPro" id="IPR036465">
    <property type="entry name" value="vWFA_dom_sf"/>
</dbReference>
<feature type="domain" description="DUF7788" evidence="2">
    <location>
        <begin position="470"/>
        <end position="645"/>
    </location>
</feature>
<evidence type="ECO:0000259" key="1">
    <source>
        <dbReference type="Pfam" id="PF11443"/>
    </source>
</evidence>
<dbReference type="AlphaFoldDB" id="A0AA89ARM7"/>
<name>A0AA89ARM7_9ASTE</name>
<dbReference type="InterPro" id="IPR056690">
    <property type="entry name" value="DUF7788"/>
</dbReference>
<protein>
    <submittedName>
        <fullName evidence="3">Uncharacterized protein</fullName>
    </submittedName>
</protein>
<dbReference type="PANTHER" id="PTHR31373">
    <property type="entry name" value="OS06G0652100 PROTEIN"/>
    <property type="match status" value="1"/>
</dbReference>
<dbReference type="PANTHER" id="PTHR31373:SF24">
    <property type="match status" value="1"/>
</dbReference>
<dbReference type="Gene3D" id="3.40.50.410">
    <property type="entry name" value="von Willebrand factor, type A domain"/>
    <property type="match status" value="1"/>
</dbReference>
<dbReference type="PIRSF" id="PIRSF015417">
    <property type="entry name" value="T31B5_30_vWA"/>
    <property type="match status" value="1"/>
</dbReference>
<proteinExistence type="predicted"/>
<reference evidence="3" key="1">
    <citation type="submission" date="2022-12" db="EMBL/GenBank/DDBJ databases">
        <title>Draft genome assemblies for two species of Escallonia (Escalloniales).</title>
        <authorList>
            <person name="Chanderbali A."/>
            <person name="Dervinis C."/>
            <person name="Anghel I."/>
            <person name="Soltis D."/>
            <person name="Soltis P."/>
            <person name="Zapata F."/>
        </authorList>
    </citation>
    <scope>NUCLEOTIDE SEQUENCE</scope>
    <source>
        <strain evidence="3">UCBG64.0493</strain>
        <tissue evidence="3">Leaf</tissue>
    </source>
</reference>
<organism evidence="3 4">
    <name type="scientific">Escallonia herrerae</name>
    <dbReference type="NCBI Taxonomy" id="1293975"/>
    <lineage>
        <taxon>Eukaryota</taxon>
        <taxon>Viridiplantae</taxon>
        <taxon>Streptophyta</taxon>
        <taxon>Embryophyta</taxon>
        <taxon>Tracheophyta</taxon>
        <taxon>Spermatophyta</taxon>
        <taxon>Magnoliopsida</taxon>
        <taxon>eudicotyledons</taxon>
        <taxon>Gunneridae</taxon>
        <taxon>Pentapetalae</taxon>
        <taxon>asterids</taxon>
        <taxon>campanulids</taxon>
        <taxon>Escalloniales</taxon>
        <taxon>Escalloniaceae</taxon>
        <taxon>Escallonia</taxon>
    </lineage>
</organism>
<keyword evidence="4" id="KW-1185">Reference proteome</keyword>
<feature type="non-terminal residue" evidence="3">
    <location>
        <position position="1"/>
    </location>
</feature>
<evidence type="ECO:0000313" key="3">
    <source>
        <dbReference type="EMBL" id="KAK3014204.1"/>
    </source>
</evidence>
<dbReference type="InterPro" id="IPR011205">
    <property type="entry name" value="UCP015417_vWA"/>
</dbReference>
<dbReference type="SUPFAM" id="SSF53300">
    <property type="entry name" value="vWA-like"/>
    <property type="match status" value="1"/>
</dbReference>
<accession>A0AA89ARM7</accession>
<dbReference type="EMBL" id="JAVXUP010001240">
    <property type="protein sequence ID" value="KAK3014204.1"/>
    <property type="molecule type" value="Genomic_DNA"/>
</dbReference>
<feature type="domain" description="DUF2828" evidence="1">
    <location>
        <begin position="127"/>
        <end position="468"/>
    </location>
</feature>
<evidence type="ECO:0000259" key="2">
    <source>
        <dbReference type="Pfam" id="PF25043"/>
    </source>
</evidence>